<evidence type="ECO:0000256" key="1">
    <source>
        <dbReference type="SAM" id="SignalP"/>
    </source>
</evidence>
<gene>
    <name evidence="2" type="ORF">ACFSSE_00355</name>
</gene>
<evidence type="ECO:0000313" key="2">
    <source>
        <dbReference type="EMBL" id="MFD2730146.1"/>
    </source>
</evidence>
<keyword evidence="1" id="KW-0732">Signal</keyword>
<reference evidence="3" key="1">
    <citation type="journal article" date="2019" name="Int. J. Syst. Evol. Microbiol.">
        <title>The Global Catalogue of Microorganisms (GCM) 10K type strain sequencing project: providing services to taxonomists for standard genome sequencing and annotation.</title>
        <authorList>
            <consortium name="The Broad Institute Genomics Platform"/>
            <consortium name="The Broad Institute Genome Sequencing Center for Infectious Disease"/>
            <person name="Wu L."/>
            <person name="Ma J."/>
        </authorList>
    </citation>
    <scope>NUCLEOTIDE SEQUENCE [LARGE SCALE GENOMIC DNA]</scope>
    <source>
        <strain evidence="3">KCTC 42456</strain>
    </source>
</reference>
<feature type="signal peptide" evidence="1">
    <location>
        <begin position="1"/>
        <end position="18"/>
    </location>
</feature>
<name>A0ABW5TPV5_9SPHI</name>
<protein>
    <submittedName>
        <fullName evidence="2">Uncharacterized protein</fullName>
    </submittedName>
</protein>
<feature type="chain" id="PRO_5045300969" evidence="1">
    <location>
        <begin position="19"/>
        <end position="279"/>
    </location>
</feature>
<dbReference type="EMBL" id="JBHULV010000003">
    <property type="protein sequence ID" value="MFD2730146.1"/>
    <property type="molecule type" value="Genomic_DNA"/>
</dbReference>
<organism evidence="2 3">
    <name type="scientific">Pedobacter alpinus</name>
    <dbReference type="NCBI Taxonomy" id="1590643"/>
    <lineage>
        <taxon>Bacteria</taxon>
        <taxon>Pseudomonadati</taxon>
        <taxon>Bacteroidota</taxon>
        <taxon>Sphingobacteriia</taxon>
        <taxon>Sphingobacteriales</taxon>
        <taxon>Sphingobacteriaceae</taxon>
        <taxon>Pedobacter</taxon>
    </lineage>
</organism>
<proteinExistence type="predicted"/>
<evidence type="ECO:0000313" key="3">
    <source>
        <dbReference type="Proteomes" id="UP001597546"/>
    </source>
</evidence>
<dbReference type="RefSeq" id="WP_379041168.1">
    <property type="nucleotide sequence ID" value="NZ_JBHSKW010000008.1"/>
</dbReference>
<comment type="caution">
    <text evidence="2">The sequence shown here is derived from an EMBL/GenBank/DDBJ whole genome shotgun (WGS) entry which is preliminary data.</text>
</comment>
<keyword evidence="3" id="KW-1185">Reference proteome</keyword>
<sequence length="279" mass="31487">MKKLLLIIVLFVNGFAFSQNQKLKDDNINECSGIAVSTLSDHLMWVHNDSGDNSRIFLIDDKGNTVATYNFNKEVKDCEDIAISYQNGGNSKIFVGDIGDNKAARPYISIFKLTEPDVKITSKKELKICDVEELKFKYPNGSRDAECLMVDKRDQKIYIISKREDSVGVYSAPLNSKAGLIITLKKEAELFFNAPKVSKWVTAGDISRDGKVVVVKTYINIYYWDRKENETIPECIKRAYIGLPYKPEGQGEAVGLTRSGRFYYSIPEGKFAEITFKAI</sequence>
<accession>A0ABW5TPV5</accession>
<dbReference type="SUPFAM" id="SSF75011">
    <property type="entry name" value="3-carboxy-cis,cis-mucoante lactonizing enzyme"/>
    <property type="match status" value="1"/>
</dbReference>
<dbReference type="Proteomes" id="UP001597546">
    <property type="component" value="Unassembled WGS sequence"/>
</dbReference>